<proteinExistence type="predicted"/>
<protein>
    <submittedName>
        <fullName evidence="1">Uncharacterized protein</fullName>
    </submittedName>
</protein>
<dbReference type="Proteomes" id="UP000243680">
    <property type="component" value="Chromosome 1"/>
</dbReference>
<dbReference type="AlphaFoldDB" id="A0A1B4LBU5"/>
<evidence type="ECO:0000313" key="1">
    <source>
        <dbReference type="EMBL" id="AOJ74665.1"/>
    </source>
</evidence>
<reference evidence="1 2" key="1">
    <citation type="submission" date="2015-12" db="EMBL/GenBank/DDBJ databases">
        <title>Diversity of Burkholderia near neighbor genomes.</title>
        <authorList>
            <person name="Sahl J."/>
            <person name="Wagner D."/>
            <person name="Keim P."/>
        </authorList>
    </citation>
    <scope>NUCLEOTIDE SEQUENCE [LARGE SCALE GENOMIC DNA]</scope>
    <source>
        <strain evidence="1 2">MSMB0783</strain>
    </source>
</reference>
<dbReference type="EMBL" id="CP013420">
    <property type="protein sequence ID" value="AOJ74665.1"/>
    <property type="molecule type" value="Genomic_DNA"/>
</dbReference>
<name>A0A1B4LBU5_9BURK</name>
<organism evidence="1 2">
    <name type="scientific">Burkholderia ubonensis</name>
    <dbReference type="NCBI Taxonomy" id="101571"/>
    <lineage>
        <taxon>Bacteria</taxon>
        <taxon>Pseudomonadati</taxon>
        <taxon>Pseudomonadota</taxon>
        <taxon>Betaproteobacteria</taxon>
        <taxon>Burkholderiales</taxon>
        <taxon>Burkholderiaceae</taxon>
        <taxon>Burkholderia</taxon>
        <taxon>Burkholderia cepacia complex</taxon>
    </lineage>
</organism>
<sequence>MTQGPTGYFLVEAAVMDLNDRLKFFIRRINLKRRVSSGGWSRSAEFSALYSFRQMHLTVEPETLMSQAS</sequence>
<gene>
    <name evidence="1" type="ORF">WJ35_05980</name>
</gene>
<accession>A0A1B4LBU5</accession>
<evidence type="ECO:0000313" key="2">
    <source>
        <dbReference type="Proteomes" id="UP000243680"/>
    </source>
</evidence>